<dbReference type="InterPro" id="IPR004843">
    <property type="entry name" value="Calcineurin-like_PHP"/>
</dbReference>
<evidence type="ECO:0000259" key="3">
    <source>
        <dbReference type="Pfam" id="PF00149"/>
    </source>
</evidence>
<keyword evidence="2" id="KW-1133">Transmembrane helix</keyword>
<dbReference type="Pfam" id="PF00149">
    <property type="entry name" value="Metallophos"/>
    <property type="match status" value="1"/>
</dbReference>
<feature type="transmembrane region" description="Helical" evidence="2">
    <location>
        <begin position="508"/>
        <end position="528"/>
    </location>
</feature>
<feature type="transmembrane region" description="Helical" evidence="2">
    <location>
        <begin position="727"/>
        <end position="747"/>
    </location>
</feature>
<dbReference type="GO" id="GO:0016787">
    <property type="term" value="F:hydrolase activity"/>
    <property type="evidence" value="ECO:0007669"/>
    <property type="project" value="InterPro"/>
</dbReference>
<dbReference type="InterPro" id="IPR029052">
    <property type="entry name" value="Metallo-depent_PP-like"/>
</dbReference>
<feature type="transmembrane region" description="Helical" evidence="2">
    <location>
        <begin position="414"/>
        <end position="435"/>
    </location>
</feature>
<name>A0A7Z0DJL4_9ACTN</name>
<gene>
    <name evidence="4" type="ORF">BJ988_001458</name>
</gene>
<keyword evidence="2" id="KW-0472">Membrane</keyword>
<feature type="region of interest" description="Disordered" evidence="1">
    <location>
        <begin position="223"/>
        <end position="253"/>
    </location>
</feature>
<dbReference type="RefSeq" id="WP_179657418.1">
    <property type="nucleotide sequence ID" value="NZ_JACBZR010000001.1"/>
</dbReference>
<feature type="transmembrane region" description="Helical" evidence="2">
    <location>
        <begin position="797"/>
        <end position="825"/>
    </location>
</feature>
<feature type="region of interest" description="Disordered" evidence="1">
    <location>
        <begin position="299"/>
        <end position="322"/>
    </location>
</feature>
<organism evidence="4 5">
    <name type="scientific">Nocardioides panzhihuensis</name>
    <dbReference type="NCBI Taxonomy" id="860243"/>
    <lineage>
        <taxon>Bacteria</taxon>
        <taxon>Bacillati</taxon>
        <taxon>Actinomycetota</taxon>
        <taxon>Actinomycetes</taxon>
        <taxon>Propionibacteriales</taxon>
        <taxon>Nocardioidaceae</taxon>
        <taxon>Nocardioides</taxon>
    </lineage>
</organism>
<reference evidence="4 5" key="1">
    <citation type="submission" date="2020-07" db="EMBL/GenBank/DDBJ databases">
        <title>Sequencing the genomes of 1000 actinobacteria strains.</title>
        <authorList>
            <person name="Klenk H.-P."/>
        </authorList>
    </citation>
    <scope>NUCLEOTIDE SEQUENCE [LARGE SCALE GENOMIC DNA]</scope>
    <source>
        <strain evidence="4 5">DSM 26487</strain>
    </source>
</reference>
<accession>A0A7Z0DJL4</accession>
<feature type="transmembrane region" description="Helical" evidence="2">
    <location>
        <begin position="754"/>
        <end position="777"/>
    </location>
</feature>
<feature type="transmembrane region" description="Helical" evidence="2">
    <location>
        <begin position="455"/>
        <end position="472"/>
    </location>
</feature>
<sequence>MAQGDDSETGSDDWRLTKDYLRHDPTKWNSLSWTTARTLIESANDILGRGTHGLVENLRAHWTKDEPLKVPASGVSRFLVIGDTGEQDPSQYVVAPALARAAGERSGQEQAGFVLVLSDVIYPSGNVNDYVDGFYKPYRSNRVQDLEAPKDVRDEFALPENVPVYAIAGNHDWYDGLHGFAHQFLYPADEPPAWPSDLLVPTFDEKLGLRQLIRDRFGRAMWRTPSEPAGRSAPARRGESAADGGPAPEAPLQPAPYFVIETEHVELVCIDTGIDGTVDGPQYDWLSSLDGEKPKILMTGKPMLDNGELRKGEVSGRPGKTVHDIVTEPKHRYVATVGGDTHNFQLYDPRSPDSSPDGLWHIVSGGGGAYTHATHPIRMASSDARTHSRFRPSRVFPRSAESLSYFAQQLVPGIWRLLLSVVMFGGGVALGWWLASSGWSLQVQPWGEPVRVGPGGVAIAAMVVLVLLHLLPQRTGRSLLGRRLLLRLEALVVGVLAMLFLHHYLPDAAGALLVLFGSSTLWICLNAWCTRWSRWWGPVERVPGWHHVAFGCVLAALAALALVPLALDGGGSGDGRTVVPWWLVVAVGIYAVVAIVGWRKRIVDDLSGDRAERWLKWSVVWAVLAQAAVVSGEMLRVISGEGLTLLFFSGLLGLLLLAAIAALLLVAPLAPDLLTRHLRNDPQRRGRAWLRWRRWLVQPFVFLAAPATLALWWWAADAVDSEWMRAAFALPTLVVVTAIGLLVLDWVRREHELLYMPLVVVAVLALGVLLLGAAVPGLLDVPGFGWPGRLANELSTWWPAVAVGAALFTAVAVGAAALLAHLVFLGAHSLIADPKAWVSPRYRQGVPTHYDFISEAAATSIIEAEHDRMGAQPAVVEGVGRRTRRRAQIAFPGLNPPFGPIQKFVSEIYSLDEPPFFKHFLEFETSPTEIVVKIHRVRGDQPVEIEEVARIGLTGAGAVDD</sequence>
<feature type="domain" description="Calcineurin-like phosphoesterase" evidence="3">
    <location>
        <begin position="77"/>
        <end position="197"/>
    </location>
</feature>
<feature type="transmembrane region" description="Helical" evidence="2">
    <location>
        <begin position="548"/>
        <end position="567"/>
    </location>
</feature>
<dbReference type="EMBL" id="JACBZR010000001">
    <property type="protein sequence ID" value="NYI76810.1"/>
    <property type="molecule type" value="Genomic_DNA"/>
</dbReference>
<dbReference type="AlphaFoldDB" id="A0A7Z0DJL4"/>
<feature type="transmembrane region" description="Helical" evidence="2">
    <location>
        <begin position="579"/>
        <end position="598"/>
    </location>
</feature>
<keyword evidence="5" id="KW-1185">Reference proteome</keyword>
<evidence type="ECO:0000256" key="1">
    <source>
        <dbReference type="SAM" id="MobiDB-lite"/>
    </source>
</evidence>
<comment type="caution">
    <text evidence="4">The sequence shown here is derived from an EMBL/GenBank/DDBJ whole genome shotgun (WGS) entry which is preliminary data.</text>
</comment>
<dbReference type="Gene3D" id="3.60.21.10">
    <property type="match status" value="1"/>
</dbReference>
<keyword evidence="2" id="KW-0812">Transmembrane</keyword>
<dbReference type="Proteomes" id="UP000564496">
    <property type="component" value="Unassembled WGS sequence"/>
</dbReference>
<evidence type="ECO:0000313" key="4">
    <source>
        <dbReference type="EMBL" id="NYI76810.1"/>
    </source>
</evidence>
<feature type="transmembrane region" description="Helical" evidence="2">
    <location>
        <begin position="484"/>
        <end position="502"/>
    </location>
</feature>
<feature type="transmembrane region" description="Helical" evidence="2">
    <location>
        <begin position="695"/>
        <end position="715"/>
    </location>
</feature>
<dbReference type="SUPFAM" id="SSF56300">
    <property type="entry name" value="Metallo-dependent phosphatases"/>
    <property type="match status" value="1"/>
</dbReference>
<evidence type="ECO:0000256" key="2">
    <source>
        <dbReference type="SAM" id="Phobius"/>
    </source>
</evidence>
<feature type="transmembrane region" description="Helical" evidence="2">
    <location>
        <begin position="619"/>
        <end position="639"/>
    </location>
</feature>
<evidence type="ECO:0000313" key="5">
    <source>
        <dbReference type="Proteomes" id="UP000564496"/>
    </source>
</evidence>
<protein>
    <recommendedName>
        <fullName evidence="3">Calcineurin-like phosphoesterase domain-containing protein</fullName>
    </recommendedName>
</protein>
<feature type="transmembrane region" description="Helical" evidence="2">
    <location>
        <begin position="645"/>
        <end position="674"/>
    </location>
</feature>
<proteinExistence type="predicted"/>